<evidence type="ECO:0000313" key="2">
    <source>
        <dbReference type="Proteomes" id="UP000095287"/>
    </source>
</evidence>
<feature type="chain" id="PRO_5009312880" evidence="1">
    <location>
        <begin position="19"/>
        <end position="196"/>
    </location>
</feature>
<dbReference type="Proteomes" id="UP000095287">
    <property type="component" value="Unplaced"/>
</dbReference>
<sequence>MKTATIVLLVALFGFSNAFFFPQQGCGCAMTVYFYGHGNHAFFILSTFFQRPMLFGHFIRRRLDSPISSVNVGPPAAIAVQNKLLLSARNHHYTVLICNWRPRVAGNPSRSTTQPADPFAAGNLFSVSAGDCGCEEGDDDFAVLPPQLINLHPRLKRDALGGTVTAFRLCLRRVQMLPLGAEGRRQFVLSRSVMAL</sequence>
<proteinExistence type="predicted"/>
<name>A0A1I7Z273_9BILA</name>
<evidence type="ECO:0000256" key="1">
    <source>
        <dbReference type="SAM" id="SignalP"/>
    </source>
</evidence>
<reference evidence="3" key="1">
    <citation type="submission" date="2016-11" db="UniProtKB">
        <authorList>
            <consortium name="WormBaseParasite"/>
        </authorList>
    </citation>
    <scope>IDENTIFICATION</scope>
</reference>
<evidence type="ECO:0000313" key="3">
    <source>
        <dbReference type="WBParaSite" id="L893_g22097.t1"/>
    </source>
</evidence>
<dbReference type="WBParaSite" id="L893_g22097.t1">
    <property type="protein sequence ID" value="L893_g22097.t1"/>
    <property type="gene ID" value="L893_g22097"/>
</dbReference>
<dbReference type="AlphaFoldDB" id="A0A1I7Z273"/>
<protein>
    <submittedName>
        <fullName evidence="3">Secreted protein</fullName>
    </submittedName>
</protein>
<organism evidence="2 3">
    <name type="scientific">Steinernema glaseri</name>
    <dbReference type="NCBI Taxonomy" id="37863"/>
    <lineage>
        <taxon>Eukaryota</taxon>
        <taxon>Metazoa</taxon>
        <taxon>Ecdysozoa</taxon>
        <taxon>Nematoda</taxon>
        <taxon>Chromadorea</taxon>
        <taxon>Rhabditida</taxon>
        <taxon>Tylenchina</taxon>
        <taxon>Panagrolaimomorpha</taxon>
        <taxon>Strongyloidoidea</taxon>
        <taxon>Steinernematidae</taxon>
        <taxon>Steinernema</taxon>
    </lineage>
</organism>
<feature type="signal peptide" evidence="1">
    <location>
        <begin position="1"/>
        <end position="18"/>
    </location>
</feature>
<keyword evidence="2" id="KW-1185">Reference proteome</keyword>
<keyword evidence="1" id="KW-0732">Signal</keyword>
<accession>A0A1I7Z273</accession>